<sequence length="155" mass="15880">MSTQIHPAEAPAAGGPAAADQAGTAGFLASRPRSLWRGRVFLIIGIILLGITLRHAVTGLSPLLPLLREEMGLDLAGASMLGMLPTLSFGVAGFLAPVVIRRSGPEVTAALAMLLAAVGTFSRAFTDSIPIFFVLSVVALFGMGFGNVVGAPLVK</sequence>
<evidence type="ECO:0000256" key="2">
    <source>
        <dbReference type="ARBA" id="ARBA00022692"/>
    </source>
</evidence>
<keyword evidence="2 5" id="KW-0812">Transmembrane</keyword>
<keyword evidence="4 5" id="KW-0472">Membrane</keyword>
<evidence type="ECO:0000256" key="4">
    <source>
        <dbReference type="ARBA" id="ARBA00023136"/>
    </source>
</evidence>
<protein>
    <submittedName>
        <fullName evidence="7">Cyanate permease</fullName>
    </submittedName>
</protein>
<dbReference type="InterPro" id="IPR036259">
    <property type="entry name" value="MFS_trans_sf"/>
</dbReference>
<evidence type="ECO:0000256" key="5">
    <source>
        <dbReference type="SAM" id="Phobius"/>
    </source>
</evidence>
<comment type="subcellular location">
    <subcellularLocation>
        <location evidence="1">Cell membrane</location>
        <topology evidence="1">Multi-pass membrane protein</topology>
    </subcellularLocation>
</comment>
<evidence type="ECO:0000259" key="6">
    <source>
        <dbReference type="PROSITE" id="PS50850"/>
    </source>
</evidence>
<dbReference type="InterPro" id="IPR011701">
    <property type="entry name" value="MFS"/>
</dbReference>
<dbReference type="InterPro" id="IPR052524">
    <property type="entry name" value="MFS_Cyanate_Porter"/>
</dbReference>
<dbReference type="PROSITE" id="PS50850">
    <property type="entry name" value="MFS"/>
    <property type="match status" value="1"/>
</dbReference>
<dbReference type="PANTHER" id="PTHR23523">
    <property type="match status" value="1"/>
</dbReference>
<evidence type="ECO:0000313" key="7">
    <source>
        <dbReference type="EMBL" id="MDR7084660.1"/>
    </source>
</evidence>
<organism evidence="7 8">
    <name type="scientific">Arthrobacter ginsengisoli</name>
    <dbReference type="NCBI Taxonomy" id="1356565"/>
    <lineage>
        <taxon>Bacteria</taxon>
        <taxon>Bacillati</taxon>
        <taxon>Actinomycetota</taxon>
        <taxon>Actinomycetes</taxon>
        <taxon>Micrococcales</taxon>
        <taxon>Micrococcaceae</taxon>
        <taxon>Arthrobacter</taxon>
    </lineage>
</organism>
<feature type="transmembrane region" description="Helical" evidence="5">
    <location>
        <begin position="77"/>
        <end position="100"/>
    </location>
</feature>
<proteinExistence type="predicted"/>
<dbReference type="Proteomes" id="UP001252243">
    <property type="component" value="Unassembled WGS sequence"/>
</dbReference>
<dbReference type="InterPro" id="IPR020846">
    <property type="entry name" value="MFS_dom"/>
</dbReference>
<feature type="transmembrane region" description="Helical" evidence="5">
    <location>
        <begin position="131"/>
        <end position="154"/>
    </location>
</feature>
<feature type="transmembrane region" description="Helical" evidence="5">
    <location>
        <begin position="40"/>
        <end position="57"/>
    </location>
</feature>
<dbReference type="EMBL" id="JAVDVQ010000028">
    <property type="protein sequence ID" value="MDR7084660.1"/>
    <property type="molecule type" value="Genomic_DNA"/>
</dbReference>
<dbReference type="Gene3D" id="1.20.1250.20">
    <property type="entry name" value="MFS general substrate transporter like domains"/>
    <property type="match status" value="1"/>
</dbReference>
<gene>
    <name evidence="7" type="ORF">J2X01_003976</name>
</gene>
<dbReference type="Pfam" id="PF07690">
    <property type="entry name" value="MFS_1"/>
    <property type="match status" value="1"/>
</dbReference>
<keyword evidence="8" id="KW-1185">Reference proteome</keyword>
<keyword evidence="3 5" id="KW-1133">Transmembrane helix</keyword>
<reference evidence="7 8" key="1">
    <citation type="submission" date="2023-07" db="EMBL/GenBank/DDBJ databases">
        <title>Sorghum-associated microbial communities from plants grown in Nebraska, USA.</title>
        <authorList>
            <person name="Schachtman D."/>
        </authorList>
    </citation>
    <scope>NUCLEOTIDE SEQUENCE [LARGE SCALE GENOMIC DNA]</scope>
    <source>
        <strain evidence="7 8">BE167</strain>
    </source>
</reference>
<evidence type="ECO:0000256" key="1">
    <source>
        <dbReference type="ARBA" id="ARBA00004651"/>
    </source>
</evidence>
<evidence type="ECO:0000256" key="3">
    <source>
        <dbReference type="ARBA" id="ARBA00022989"/>
    </source>
</evidence>
<accession>A0ABU1UHQ9</accession>
<name>A0ABU1UHQ9_9MICC</name>
<dbReference type="PANTHER" id="PTHR23523:SF2">
    <property type="entry name" value="2-NITROIMIDAZOLE TRANSPORTER"/>
    <property type="match status" value="1"/>
</dbReference>
<feature type="domain" description="Major facilitator superfamily (MFS) profile" evidence="6">
    <location>
        <begin position="38"/>
        <end position="155"/>
    </location>
</feature>
<dbReference type="SUPFAM" id="SSF103473">
    <property type="entry name" value="MFS general substrate transporter"/>
    <property type="match status" value="1"/>
</dbReference>
<dbReference type="RefSeq" id="WP_310061396.1">
    <property type="nucleotide sequence ID" value="NZ_JAVDVQ010000028.1"/>
</dbReference>
<comment type="caution">
    <text evidence="7">The sequence shown here is derived from an EMBL/GenBank/DDBJ whole genome shotgun (WGS) entry which is preliminary data.</text>
</comment>
<evidence type="ECO:0000313" key="8">
    <source>
        <dbReference type="Proteomes" id="UP001252243"/>
    </source>
</evidence>
<feature type="transmembrane region" description="Helical" evidence="5">
    <location>
        <begin position="107"/>
        <end position="125"/>
    </location>
</feature>